<evidence type="ECO:0000256" key="3">
    <source>
        <dbReference type="PROSITE-ProRule" id="PRU00335"/>
    </source>
</evidence>
<feature type="DNA-binding region" description="H-T-H motif" evidence="3">
    <location>
        <begin position="27"/>
        <end position="46"/>
    </location>
</feature>
<dbReference type="Proteomes" id="UP000011747">
    <property type="component" value="Unassembled WGS sequence"/>
</dbReference>
<dbReference type="AlphaFoldDB" id="G9QH71"/>
<dbReference type="Pfam" id="PF00440">
    <property type="entry name" value="TetR_N"/>
    <property type="match status" value="1"/>
</dbReference>
<evidence type="ECO:0000256" key="2">
    <source>
        <dbReference type="ARBA" id="ARBA00023125"/>
    </source>
</evidence>
<dbReference type="InterPro" id="IPR001647">
    <property type="entry name" value="HTH_TetR"/>
</dbReference>
<dbReference type="GO" id="GO:0003677">
    <property type="term" value="F:DNA binding"/>
    <property type="evidence" value="ECO:0007669"/>
    <property type="project" value="UniProtKB-UniRule"/>
</dbReference>
<dbReference type="InterPro" id="IPR041490">
    <property type="entry name" value="KstR2_TetR_C"/>
</dbReference>
<evidence type="ECO:0000256" key="1">
    <source>
        <dbReference type="ARBA" id="ARBA00022491"/>
    </source>
</evidence>
<dbReference type="Gene3D" id="1.10.10.60">
    <property type="entry name" value="Homeodomain-like"/>
    <property type="match status" value="1"/>
</dbReference>
<dbReference type="InterPro" id="IPR036271">
    <property type="entry name" value="Tet_transcr_reg_TetR-rel_C_sf"/>
</dbReference>
<evidence type="ECO:0000313" key="5">
    <source>
        <dbReference type="EMBL" id="EHL79510.1"/>
    </source>
</evidence>
<keyword evidence="2 3" id="KW-0238">DNA-binding</keyword>
<dbReference type="PANTHER" id="PTHR43479">
    <property type="entry name" value="ACREF/ENVCD OPERON REPRESSOR-RELATED"/>
    <property type="match status" value="1"/>
</dbReference>
<dbReference type="PATRIC" id="fig|665952.3.peg.252"/>
<comment type="caution">
    <text evidence="5">The sequence shown here is derived from an EMBL/GenBank/DDBJ whole genome shotgun (WGS) entry which is preliminary data.</text>
</comment>
<dbReference type="PROSITE" id="PS50977">
    <property type="entry name" value="HTH_TETR_2"/>
    <property type="match status" value="1"/>
</dbReference>
<proteinExistence type="predicted"/>
<evidence type="ECO:0000313" key="6">
    <source>
        <dbReference type="Proteomes" id="UP000011747"/>
    </source>
</evidence>
<dbReference type="RefSeq" id="WP_003352525.1">
    <property type="nucleotide sequence ID" value="NZ_JH414740.1"/>
</dbReference>
<accession>G9QH71</accession>
<dbReference type="Gene3D" id="1.10.357.10">
    <property type="entry name" value="Tetracycline Repressor, domain 2"/>
    <property type="match status" value="1"/>
</dbReference>
<reference evidence="5 6" key="1">
    <citation type="submission" date="2011-09" db="EMBL/GenBank/DDBJ databases">
        <title>The Genome Sequence of Bacillus smithii 7_3_47FAA.</title>
        <authorList>
            <consortium name="The Broad Institute Genome Sequencing Platform"/>
            <person name="Earl A."/>
            <person name="Ward D."/>
            <person name="Feldgarden M."/>
            <person name="Gevers D."/>
            <person name="Daigneault M."/>
            <person name="Strauss J."/>
            <person name="Allen-Vercoe E."/>
            <person name="Young S.K."/>
            <person name="Zeng Q."/>
            <person name="Gargeya S."/>
            <person name="Fitzgerald M."/>
            <person name="Haas B."/>
            <person name="Abouelleil A."/>
            <person name="Alvarado L."/>
            <person name="Arachchi H.M."/>
            <person name="Berlin A."/>
            <person name="Brown A."/>
            <person name="Chapman S.B."/>
            <person name="Chen Z."/>
            <person name="Dunbar C."/>
            <person name="Freedman E."/>
            <person name="Gearin G."/>
            <person name="Goldberg J."/>
            <person name="Griggs A."/>
            <person name="Gujja S."/>
            <person name="Heiman D."/>
            <person name="Howarth C."/>
            <person name="Larson L."/>
            <person name="Lui A."/>
            <person name="MacDonald P.J.P."/>
            <person name="Montmayeur A."/>
            <person name="Murphy C."/>
            <person name="Neiman D."/>
            <person name="Pearson M."/>
            <person name="Priest M."/>
            <person name="Roberts A."/>
            <person name="Saif S."/>
            <person name="Shea T."/>
            <person name="Shenoy N."/>
            <person name="Sisk P."/>
            <person name="Stolte C."/>
            <person name="Sykes S."/>
            <person name="Wortman J."/>
            <person name="Nusbaum C."/>
            <person name="Birren B."/>
        </authorList>
    </citation>
    <scope>NUCLEOTIDE SEQUENCE [LARGE SCALE GENOMIC DNA]</scope>
    <source>
        <strain evidence="5 6">7_3_47FAA</strain>
    </source>
</reference>
<dbReference type="Pfam" id="PF17932">
    <property type="entry name" value="TetR_C_24"/>
    <property type="match status" value="1"/>
</dbReference>
<dbReference type="PRINTS" id="PR00455">
    <property type="entry name" value="HTHTETR"/>
</dbReference>
<dbReference type="SUPFAM" id="SSF46689">
    <property type="entry name" value="Homeodomain-like"/>
    <property type="match status" value="1"/>
</dbReference>
<protein>
    <recommendedName>
        <fullName evidence="4">HTH tetR-type domain-containing protein</fullName>
    </recommendedName>
</protein>
<feature type="domain" description="HTH tetR-type" evidence="4">
    <location>
        <begin position="4"/>
        <end position="64"/>
    </location>
</feature>
<dbReference type="HOGENOM" id="CLU_069356_12_4_9"/>
<sequence length="212" mass="24761">MGKKSLKEKIIDTALILFEKEGYHGVTVDRIVEQCGTSKGGFYHNFKSKDELLFHIHDIFISYVIEKAQEAYDRYTTPVSRMCAIIQSFTKVFGMYKPHITVFYQESTYLKGEFEININRKRKQYKNIILQIVREGQESGDFRSEVPAEITVMAVIGMVNWLYKWFHEEGPLSIEDIGKIYVDLIFHALLTEKGMKDPEAQEHLLRNQPVKR</sequence>
<name>G9QH71_9BACI</name>
<dbReference type="SUPFAM" id="SSF48498">
    <property type="entry name" value="Tetracyclin repressor-like, C-terminal domain"/>
    <property type="match status" value="1"/>
</dbReference>
<dbReference type="InterPro" id="IPR050624">
    <property type="entry name" value="HTH-type_Tx_Regulator"/>
</dbReference>
<dbReference type="EMBL" id="ACWF01000008">
    <property type="protein sequence ID" value="EHL79510.1"/>
    <property type="molecule type" value="Genomic_DNA"/>
</dbReference>
<evidence type="ECO:0000259" key="4">
    <source>
        <dbReference type="PROSITE" id="PS50977"/>
    </source>
</evidence>
<gene>
    <name evidence="5" type="ORF">HMPREF1015_01130</name>
</gene>
<dbReference type="InterPro" id="IPR009057">
    <property type="entry name" value="Homeodomain-like_sf"/>
</dbReference>
<keyword evidence="1" id="KW-0678">Repressor</keyword>
<organism evidence="5 6">
    <name type="scientific">Bacillus smithii 7_3_47FAA</name>
    <dbReference type="NCBI Taxonomy" id="665952"/>
    <lineage>
        <taxon>Bacteria</taxon>
        <taxon>Bacillati</taxon>
        <taxon>Bacillota</taxon>
        <taxon>Bacilli</taxon>
        <taxon>Bacillales</taxon>
        <taxon>Bacillaceae</taxon>
        <taxon>Bacillus</taxon>
    </lineage>
</organism>
<dbReference type="PANTHER" id="PTHR43479:SF11">
    <property type="entry name" value="ACREF_ENVCD OPERON REPRESSOR-RELATED"/>
    <property type="match status" value="1"/>
</dbReference>
<keyword evidence="6" id="KW-1185">Reference proteome</keyword>